<protein>
    <submittedName>
        <fullName evidence="2">Uncharacterized protein</fullName>
    </submittedName>
</protein>
<evidence type="ECO:0000256" key="1">
    <source>
        <dbReference type="SAM" id="MobiDB-lite"/>
    </source>
</evidence>
<name>A0ABQ5PVK9_9BACT</name>
<feature type="compositionally biased region" description="Basic and acidic residues" evidence="1">
    <location>
        <begin position="76"/>
        <end position="89"/>
    </location>
</feature>
<dbReference type="EMBL" id="BSDC01000001">
    <property type="protein sequence ID" value="GLH66165.1"/>
    <property type="molecule type" value="Genomic_DNA"/>
</dbReference>
<feature type="region of interest" description="Disordered" evidence="1">
    <location>
        <begin position="71"/>
        <end position="118"/>
    </location>
</feature>
<evidence type="ECO:0000313" key="2">
    <source>
        <dbReference type="EMBL" id="GLH66165.1"/>
    </source>
</evidence>
<evidence type="ECO:0000313" key="3">
    <source>
        <dbReference type="Proteomes" id="UP001165044"/>
    </source>
</evidence>
<reference evidence="2" key="1">
    <citation type="journal article" date="2023" name="Antonie Van Leeuwenhoek">
        <title>Mesoterricola silvestris gen. nov., sp. nov., Mesoterricola sediminis sp. nov., Geothrix oryzae sp. nov., Geothrix edaphica sp. nov., Geothrix rubra sp. nov., and Geothrix limicola sp. nov., six novel members of Acidobacteriota isolated from soils.</title>
        <authorList>
            <person name="Itoh H."/>
            <person name="Sugisawa Y."/>
            <person name="Mise K."/>
            <person name="Xu Z."/>
            <person name="Kuniyasu M."/>
            <person name="Ushijima N."/>
            <person name="Kawano K."/>
            <person name="Kobayashi E."/>
            <person name="Shiratori Y."/>
            <person name="Masuda Y."/>
            <person name="Senoo K."/>
        </authorList>
    </citation>
    <scope>NUCLEOTIDE SEQUENCE</scope>
    <source>
        <strain evidence="2">Red802</strain>
    </source>
</reference>
<comment type="caution">
    <text evidence="2">The sequence shown here is derived from an EMBL/GenBank/DDBJ whole genome shotgun (WGS) entry which is preliminary data.</text>
</comment>
<dbReference type="RefSeq" id="WP_285606246.1">
    <property type="nucleotide sequence ID" value="NZ_BSDC01000001.1"/>
</dbReference>
<keyword evidence="3" id="KW-1185">Reference proteome</keyword>
<sequence length="129" mass="13881">MRTILRAILAVALLLGGWGGDWVLAGSRAAQSHDCCCGTMPSGMEDPCPCPKPEGNRTPLRGACTERQAVAAQAVRRSEQGERRTEPRPEPSGWARSTSDVAENLPIPTQGGRDPDLGRHLARLNTLRI</sequence>
<gene>
    <name evidence="2" type="ORF">GETHED_05290</name>
</gene>
<dbReference type="Proteomes" id="UP001165044">
    <property type="component" value="Unassembled WGS sequence"/>
</dbReference>
<proteinExistence type="predicted"/>
<accession>A0ABQ5PVK9</accession>
<organism evidence="2 3">
    <name type="scientific">Geothrix edaphica</name>
    <dbReference type="NCBI Taxonomy" id="2927976"/>
    <lineage>
        <taxon>Bacteria</taxon>
        <taxon>Pseudomonadati</taxon>
        <taxon>Acidobacteriota</taxon>
        <taxon>Holophagae</taxon>
        <taxon>Holophagales</taxon>
        <taxon>Holophagaceae</taxon>
        <taxon>Geothrix</taxon>
    </lineage>
</organism>